<comment type="caution">
    <text evidence="2">The sequence shown here is derived from an EMBL/GenBank/DDBJ whole genome shotgun (WGS) entry which is preliminary data.</text>
</comment>
<evidence type="ECO:0000313" key="3">
    <source>
        <dbReference type="Proteomes" id="UP000631670"/>
    </source>
</evidence>
<sequence>MTECRCLCVPAGHEHHICTGTAERGHSVPLPGSPTGAFVPACPPCHRAALPHRGRPPVTRVGEPPRRLDARDWDAAELARPGRRSARWPKAATAS</sequence>
<organism evidence="2 3">
    <name type="scientific">Amycolatopsis lexingtonensis</name>
    <dbReference type="NCBI Taxonomy" id="218822"/>
    <lineage>
        <taxon>Bacteria</taxon>
        <taxon>Bacillati</taxon>
        <taxon>Actinomycetota</taxon>
        <taxon>Actinomycetes</taxon>
        <taxon>Pseudonocardiales</taxon>
        <taxon>Pseudonocardiaceae</taxon>
        <taxon>Amycolatopsis</taxon>
    </lineage>
</organism>
<gene>
    <name evidence="2" type="ORF">H4696_002595</name>
</gene>
<dbReference type="RefSeq" id="WP_086862782.1">
    <property type="nucleotide sequence ID" value="NZ_JADBEG010000001.1"/>
</dbReference>
<dbReference type="EMBL" id="JADBEG010000001">
    <property type="protein sequence ID" value="MBE1495495.1"/>
    <property type="molecule type" value="Genomic_DNA"/>
</dbReference>
<accession>A0ABR9HX32</accession>
<proteinExistence type="predicted"/>
<dbReference type="Proteomes" id="UP000631670">
    <property type="component" value="Unassembled WGS sequence"/>
</dbReference>
<protein>
    <submittedName>
        <fullName evidence="2">Uncharacterized protein</fullName>
    </submittedName>
</protein>
<evidence type="ECO:0000256" key="1">
    <source>
        <dbReference type="SAM" id="MobiDB-lite"/>
    </source>
</evidence>
<feature type="region of interest" description="Disordered" evidence="1">
    <location>
        <begin position="74"/>
        <end position="95"/>
    </location>
</feature>
<reference evidence="2 3" key="1">
    <citation type="submission" date="2020-10" db="EMBL/GenBank/DDBJ databases">
        <title>Sequencing the genomes of 1000 actinobacteria strains.</title>
        <authorList>
            <person name="Klenk H.-P."/>
        </authorList>
    </citation>
    <scope>NUCLEOTIDE SEQUENCE [LARGE SCALE GENOMIC DNA]</scope>
    <source>
        <strain evidence="2 3">DSM 44653</strain>
    </source>
</reference>
<name>A0ABR9HX32_9PSEU</name>
<evidence type="ECO:0000313" key="2">
    <source>
        <dbReference type="EMBL" id="MBE1495495.1"/>
    </source>
</evidence>
<keyword evidence="3" id="KW-1185">Reference proteome</keyword>